<evidence type="ECO:0000259" key="2">
    <source>
        <dbReference type="Pfam" id="PF10145"/>
    </source>
</evidence>
<dbReference type="NCBIfam" id="TIGR01760">
    <property type="entry name" value="tape_meas_TP901"/>
    <property type="match status" value="1"/>
</dbReference>
<dbReference type="EMBL" id="CP117449">
    <property type="protein sequence ID" value="WLH11666.1"/>
    <property type="molecule type" value="Genomic_DNA"/>
</dbReference>
<dbReference type="Pfam" id="PF10145">
    <property type="entry name" value="PhageMin_Tail"/>
    <property type="match status" value="1"/>
</dbReference>
<feature type="domain" description="Phage tail tape measure protein" evidence="2">
    <location>
        <begin position="150"/>
        <end position="352"/>
    </location>
</feature>
<accession>A0ABY9G7S4</accession>
<dbReference type="Proteomes" id="UP001230339">
    <property type="component" value="Chromosome"/>
</dbReference>
<feature type="region of interest" description="Disordered" evidence="1">
    <location>
        <begin position="79"/>
        <end position="98"/>
    </location>
</feature>
<evidence type="ECO:0000256" key="1">
    <source>
        <dbReference type="SAM" id="MobiDB-lite"/>
    </source>
</evidence>
<evidence type="ECO:0000313" key="3">
    <source>
        <dbReference type="EMBL" id="WLH11666.1"/>
    </source>
</evidence>
<sequence>MADDRYSLKYAAFNESGLAFGNTSLTSGVSAQGAFAGDQLSSLDLVLEKLGLKLGLLTTAIESLTVKLSAQRLFSQTMGAGAKGESASEPKGKSGGGIEPPVLLKPAIAMDSAMADLKKATQFGPRQIQQVAESTQQIATAPLVAAGGTTAVEVVRMQSQAARKGIGSDVHDASERQLVLSNFASDAGVTAAAFEMPAMKAAEMLADWRISMKLSGAQAFDLADAANQLGKLPNGAKAAEIGAVLQRDGAAATTAGLAPAQAAALTAALLNTGTQQAEAGVALDSFTTALGKGDQTSATEQTAWKQLGLAPTAVASGLRDKDTVSGTVMTVLAALNAQPAEKRSALAGTLFGNGDEAVLRMAQKLPDVNAAFLQVKDPSQYATSQLGNDGSVRQDALALSKTQQGQLNILNARSERLSVATGNALMPSADTSFQWLGSLADGMSELAESSPKATAAIVLVAAAIKPLVGVLLKAVVDEMSSQVAKRVLGRAAPHLPGRLGEVISEDFRKKPRAKKLDTSNASQRPESTRRPKIRVSTRGSRGTVGRSSLGPTASLRSMTRNAPGPLKVVGAVADVTEGVLTGDKRMMGAGLGAAGGGWAGAAAGSAAGAALGSVVPVVGTAIGGLIGGLLGGWLGSDAGASLGEKLVAPTDRLAAPDQVSKDLTSTPTATQQNTMTANIYINGQDQASASQLANLVVQQLSGQFGLTTMPNSLAMRSDAALTDGGT</sequence>
<feature type="region of interest" description="Disordered" evidence="1">
    <location>
        <begin position="502"/>
        <end position="561"/>
    </location>
</feature>
<reference evidence="3 4" key="1">
    <citation type="submission" date="2023-02" db="EMBL/GenBank/DDBJ databases">
        <title>Evolution of Hrp T3SS in non-pathogenic Pseudomonas fluorescens.</title>
        <authorList>
            <person name="Liao K."/>
            <person name="Wei H."/>
            <person name="Gu Y."/>
        </authorList>
    </citation>
    <scope>NUCLEOTIDE SEQUENCE [LARGE SCALE GENOMIC DNA]</scope>
    <source>
        <strain evidence="3 4">FP205</strain>
    </source>
</reference>
<keyword evidence="4" id="KW-1185">Reference proteome</keyword>
<dbReference type="PANTHER" id="PTHR21525:SF9">
    <property type="entry name" value="CHANNEL_COLICIN DOMAIN-CONTAINING PROTEIN"/>
    <property type="match status" value="1"/>
</dbReference>
<name>A0ABY9G7S4_9PSED</name>
<dbReference type="InterPro" id="IPR010090">
    <property type="entry name" value="Phage_tape_meas"/>
</dbReference>
<proteinExistence type="predicted"/>
<evidence type="ECO:0000313" key="4">
    <source>
        <dbReference type="Proteomes" id="UP001230339"/>
    </source>
</evidence>
<protein>
    <submittedName>
        <fullName evidence="3">Phage tail tape measure protein</fullName>
    </submittedName>
</protein>
<dbReference type="RefSeq" id="WP_305385716.1">
    <property type="nucleotide sequence ID" value="NZ_CP117426.1"/>
</dbReference>
<dbReference type="PANTHER" id="PTHR21525">
    <property type="entry name" value="MOTILE SPERM PROTEIN"/>
    <property type="match status" value="1"/>
</dbReference>
<organism evidence="3 4">
    <name type="scientific">Pseudomonas hefeiensis</name>
    <dbReference type="NCBI Taxonomy" id="2738125"/>
    <lineage>
        <taxon>Bacteria</taxon>
        <taxon>Pseudomonadati</taxon>
        <taxon>Pseudomonadota</taxon>
        <taxon>Gammaproteobacteria</taxon>
        <taxon>Pseudomonadales</taxon>
        <taxon>Pseudomonadaceae</taxon>
        <taxon>Pseudomonas</taxon>
    </lineage>
</organism>
<feature type="compositionally biased region" description="Polar residues" evidence="1">
    <location>
        <begin position="537"/>
        <end position="560"/>
    </location>
</feature>
<gene>
    <name evidence="3" type="ORF">PSH57_22875</name>
</gene>